<proteinExistence type="predicted"/>
<evidence type="ECO:0000313" key="3">
    <source>
        <dbReference type="Proteomes" id="UP001066276"/>
    </source>
</evidence>
<dbReference type="Proteomes" id="UP001066276">
    <property type="component" value="Chromosome 1_2"/>
</dbReference>
<organism evidence="2 3">
    <name type="scientific">Pleurodeles waltl</name>
    <name type="common">Iberian ribbed newt</name>
    <dbReference type="NCBI Taxonomy" id="8319"/>
    <lineage>
        <taxon>Eukaryota</taxon>
        <taxon>Metazoa</taxon>
        <taxon>Chordata</taxon>
        <taxon>Craniata</taxon>
        <taxon>Vertebrata</taxon>
        <taxon>Euteleostomi</taxon>
        <taxon>Amphibia</taxon>
        <taxon>Batrachia</taxon>
        <taxon>Caudata</taxon>
        <taxon>Salamandroidea</taxon>
        <taxon>Salamandridae</taxon>
        <taxon>Pleurodelinae</taxon>
        <taxon>Pleurodeles</taxon>
    </lineage>
</organism>
<dbReference type="EMBL" id="JANPWB010000002">
    <property type="protein sequence ID" value="KAJ1205274.1"/>
    <property type="molecule type" value="Genomic_DNA"/>
</dbReference>
<evidence type="ECO:0000256" key="1">
    <source>
        <dbReference type="SAM" id="MobiDB-lite"/>
    </source>
</evidence>
<keyword evidence="3" id="KW-1185">Reference proteome</keyword>
<name>A0AAV7VWV4_PLEWA</name>
<gene>
    <name evidence="2" type="ORF">NDU88_000709</name>
</gene>
<feature type="region of interest" description="Disordered" evidence="1">
    <location>
        <begin position="1"/>
        <end position="27"/>
    </location>
</feature>
<feature type="region of interest" description="Disordered" evidence="1">
    <location>
        <begin position="63"/>
        <end position="83"/>
    </location>
</feature>
<comment type="caution">
    <text evidence="2">The sequence shown here is derived from an EMBL/GenBank/DDBJ whole genome shotgun (WGS) entry which is preliminary data.</text>
</comment>
<accession>A0AAV7VWV4</accession>
<sequence>MLNAAPYLTRGSRSPVASEAKWPSRPPEFRSHACLHTSASGTRLNALCRRGILLGDLRVPPECRQTAEHSAAPRGRAAARRTR</sequence>
<evidence type="ECO:0000313" key="2">
    <source>
        <dbReference type="EMBL" id="KAJ1205274.1"/>
    </source>
</evidence>
<reference evidence="2" key="1">
    <citation type="journal article" date="2022" name="bioRxiv">
        <title>Sequencing and chromosome-scale assembly of the giantPleurodeles waltlgenome.</title>
        <authorList>
            <person name="Brown T."/>
            <person name="Elewa A."/>
            <person name="Iarovenko S."/>
            <person name="Subramanian E."/>
            <person name="Araus A.J."/>
            <person name="Petzold A."/>
            <person name="Susuki M."/>
            <person name="Suzuki K.-i.T."/>
            <person name="Hayashi T."/>
            <person name="Toyoda A."/>
            <person name="Oliveira C."/>
            <person name="Osipova E."/>
            <person name="Leigh N.D."/>
            <person name="Simon A."/>
            <person name="Yun M.H."/>
        </authorList>
    </citation>
    <scope>NUCLEOTIDE SEQUENCE</scope>
    <source>
        <strain evidence="2">20211129_DDA</strain>
        <tissue evidence="2">Liver</tissue>
    </source>
</reference>
<dbReference type="AlphaFoldDB" id="A0AAV7VWV4"/>
<protein>
    <submittedName>
        <fullName evidence="2">Uncharacterized protein</fullName>
    </submittedName>
</protein>